<proteinExistence type="predicted"/>
<name>A0A6C0B126_9ZZZZ</name>
<accession>A0A6C0B126</accession>
<evidence type="ECO:0000313" key="1">
    <source>
        <dbReference type="EMBL" id="QHS85935.1"/>
    </source>
</evidence>
<organism evidence="1">
    <name type="scientific">viral metagenome</name>
    <dbReference type="NCBI Taxonomy" id="1070528"/>
    <lineage>
        <taxon>unclassified sequences</taxon>
        <taxon>metagenomes</taxon>
        <taxon>organismal metagenomes</taxon>
    </lineage>
</organism>
<protein>
    <recommendedName>
        <fullName evidence="2">Nucleotide-diphospho-sugar transferase domain-containing protein</fullName>
    </recommendedName>
</protein>
<dbReference type="AlphaFoldDB" id="A0A6C0B126"/>
<reference evidence="1" key="1">
    <citation type="journal article" date="2020" name="Nature">
        <title>Giant virus diversity and host interactions through global metagenomics.</title>
        <authorList>
            <person name="Schulz F."/>
            <person name="Roux S."/>
            <person name="Paez-Espino D."/>
            <person name="Jungbluth S."/>
            <person name="Walsh D.A."/>
            <person name="Denef V.J."/>
            <person name="McMahon K.D."/>
            <person name="Konstantinidis K.T."/>
            <person name="Eloe-Fadrosh E.A."/>
            <person name="Kyrpides N.C."/>
            <person name="Woyke T."/>
        </authorList>
    </citation>
    <scope>NUCLEOTIDE SEQUENCE</scope>
    <source>
        <strain evidence="1">GVMAG-M-3300009185-36</strain>
    </source>
</reference>
<sequence length="312" mass="36766">MSQIKITVLKQGKVSRNVITCCLFTTGDSYRIFNQYVGDFKRFLTQTEHLKTFEVRVYTDDTAKDIILEAAGDNPRVTVLHFNCPQFREGSGHVGMFGTLVRFLPMFEDLDTVWCSDIDIPSRYLDHKLYDHVVHTKVDFMISTFICYERKVWGTKNTILAGRFISRVQFPRRLLTLFLNRVSDGKLSEKIEEINVGNKRKPRSNFPYGMDEYFLNTYVYNWLKAHNSRVLVQKEYLDFGILFRMENQENKRLLLDYYYRPSYSVFLKIKKILLKYVPDFLADHPCYDELLVMLPKLKDSFIVLKLIDGSDL</sequence>
<evidence type="ECO:0008006" key="2">
    <source>
        <dbReference type="Google" id="ProtNLM"/>
    </source>
</evidence>
<dbReference type="EMBL" id="MN739049">
    <property type="protein sequence ID" value="QHS85935.1"/>
    <property type="molecule type" value="Genomic_DNA"/>
</dbReference>